<sequence>MLSGLILVTFVSSKSSRNVYIMCLGLLQLYWDQEVDKYLIVIQHSSFLAQTYPSNV</sequence>
<name>A0AAP0B923_9ASPA</name>
<proteinExistence type="predicted"/>
<evidence type="ECO:0000313" key="1">
    <source>
        <dbReference type="EMBL" id="KAK8933719.1"/>
    </source>
</evidence>
<organism evidence="1 2">
    <name type="scientific">Platanthera zijinensis</name>
    <dbReference type="NCBI Taxonomy" id="2320716"/>
    <lineage>
        <taxon>Eukaryota</taxon>
        <taxon>Viridiplantae</taxon>
        <taxon>Streptophyta</taxon>
        <taxon>Embryophyta</taxon>
        <taxon>Tracheophyta</taxon>
        <taxon>Spermatophyta</taxon>
        <taxon>Magnoliopsida</taxon>
        <taxon>Liliopsida</taxon>
        <taxon>Asparagales</taxon>
        <taxon>Orchidaceae</taxon>
        <taxon>Orchidoideae</taxon>
        <taxon>Orchideae</taxon>
        <taxon>Orchidinae</taxon>
        <taxon>Platanthera</taxon>
    </lineage>
</organism>
<dbReference type="AlphaFoldDB" id="A0AAP0B923"/>
<reference evidence="1 2" key="1">
    <citation type="journal article" date="2022" name="Nat. Plants">
        <title>Genomes of leafy and leafless Platanthera orchids illuminate the evolution of mycoheterotrophy.</title>
        <authorList>
            <person name="Li M.H."/>
            <person name="Liu K.W."/>
            <person name="Li Z."/>
            <person name="Lu H.C."/>
            <person name="Ye Q.L."/>
            <person name="Zhang D."/>
            <person name="Wang J.Y."/>
            <person name="Li Y.F."/>
            <person name="Zhong Z.M."/>
            <person name="Liu X."/>
            <person name="Yu X."/>
            <person name="Liu D.K."/>
            <person name="Tu X.D."/>
            <person name="Liu B."/>
            <person name="Hao Y."/>
            <person name="Liao X.Y."/>
            <person name="Jiang Y.T."/>
            <person name="Sun W.H."/>
            <person name="Chen J."/>
            <person name="Chen Y.Q."/>
            <person name="Ai Y."/>
            <person name="Zhai J.W."/>
            <person name="Wu S.S."/>
            <person name="Zhou Z."/>
            <person name="Hsiao Y.Y."/>
            <person name="Wu W.L."/>
            <person name="Chen Y.Y."/>
            <person name="Lin Y.F."/>
            <person name="Hsu J.L."/>
            <person name="Li C.Y."/>
            <person name="Wang Z.W."/>
            <person name="Zhao X."/>
            <person name="Zhong W.Y."/>
            <person name="Ma X.K."/>
            <person name="Ma L."/>
            <person name="Huang J."/>
            <person name="Chen G.Z."/>
            <person name="Huang M.Z."/>
            <person name="Huang L."/>
            <person name="Peng D.H."/>
            <person name="Luo Y.B."/>
            <person name="Zou S.Q."/>
            <person name="Chen S.P."/>
            <person name="Lan S."/>
            <person name="Tsai W.C."/>
            <person name="Van de Peer Y."/>
            <person name="Liu Z.J."/>
        </authorList>
    </citation>
    <scope>NUCLEOTIDE SEQUENCE [LARGE SCALE GENOMIC DNA]</scope>
    <source>
        <strain evidence="1">Lor287</strain>
    </source>
</reference>
<protein>
    <submittedName>
        <fullName evidence="1">Uncharacterized protein</fullName>
    </submittedName>
</protein>
<gene>
    <name evidence="1" type="ORF">KSP39_PZI015709</name>
</gene>
<accession>A0AAP0B923</accession>
<keyword evidence="2" id="KW-1185">Reference proteome</keyword>
<dbReference type="Proteomes" id="UP001418222">
    <property type="component" value="Unassembled WGS sequence"/>
</dbReference>
<comment type="caution">
    <text evidence="1">The sequence shown here is derived from an EMBL/GenBank/DDBJ whole genome shotgun (WGS) entry which is preliminary data.</text>
</comment>
<dbReference type="EMBL" id="JBBWWQ010000013">
    <property type="protein sequence ID" value="KAK8933719.1"/>
    <property type="molecule type" value="Genomic_DNA"/>
</dbReference>
<evidence type="ECO:0000313" key="2">
    <source>
        <dbReference type="Proteomes" id="UP001418222"/>
    </source>
</evidence>